<feature type="region of interest" description="Disordered" evidence="1">
    <location>
        <begin position="1"/>
        <end position="29"/>
    </location>
</feature>
<sequence>MKQPGTAQGQGAGRAPVNRGRERLGGCRSRQRAWWRPRPLDPINTHLYPKLSCYREGEVTPAGHLSRAAPRSRSPPFSSGFGCGCARQVQSSLSLEGGGLLFLLNDPRWVVAHTPEEASAALGLSLSRDLETSPEATKHSLVDRGWDGDSRITNLRGRKPENKRVMPSPYLG</sequence>
<proteinExistence type="predicted"/>
<reference evidence="2" key="1">
    <citation type="journal article" date="2022" name="bioRxiv">
        <title>Sequencing and chromosome-scale assembly of the giantPleurodeles waltlgenome.</title>
        <authorList>
            <person name="Brown T."/>
            <person name="Elewa A."/>
            <person name="Iarovenko S."/>
            <person name="Subramanian E."/>
            <person name="Araus A.J."/>
            <person name="Petzold A."/>
            <person name="Susuki M."/>
            <person name="Suzuki K.-i.T."/>
            <person name="Hayashi T."/>
            <person name="Toyoda A."/>
            <person name="Oliveira C."/>
            <person name="Osipova E."/>
            <person name="Leigh N.D."/>
            <person name="Simon A."/>
            <person name="Yun M.H."/>
        </authorList>
    </citation>
    <scope>NUCLEOTIDE SEQUENCE</scope>
    <source>
        <strain evidence="2">20211129_DDA</strain>
        <tissue evidence="2">Liver</tissue>
    </source>
</reference>
<dbReference type="AlphaFoldDB" id="A0AAV7MN18"/>
<feature type="region of interest" description="Disordered" evidence="1">
    <location>
        <begin position="134"/>
        <end position="172"/>
    </location>
</feature>
<keyword evidence="3" id="KW-1185">Reference proteome</keyword>
<evidence type="ECO:0000313" key="2">
    <source>
        <dbReference type="EMBL" id="KAJ1103368.1"/>
    </source>
</evidence>
<comment type="caution">
    <text evidence="2">The sequence shown here is derived from an EMBL/GenBank/DDBJ whole genome shotgun (WGS) entry which is preliminary data.</text>
</comment>
<accession>A0AAV7MN18</accession>
<evidence type="ECO:0000313" key="3">
    <source>
        <dbReference type="Proteomes" id="UP001066276"/>
    </source>
</evidence>
<name>A0AAV7MN18_PLEWA</name>
<organism evidence="2 3">
    <name type="scientific">Pleurodeles waltl</name>
    <name type="common">Iberian ribbed newt</name>
    <dbReference type="NCBI Taxonomy" id="8319"/>
    <lineage>
        <taxon>Eukaryota</taxon>
        <taxon>Metazoa</taxon>
        <taxon>Chordata</taxon>
        <taxon>Craniata</taxon>
        <taxon>Vertebrata</taxon>
        <taxon>Euteleostomi</taxon>
        <taxon>Amphibia</taxon>
        <taxon>Batrachia</taxon>
        <taxon>Caudata</taxon>
        <taxon>Salamandroidea</taxon>
        <taxon>Salamandridae</taxon>
        <taxon>Pleurodelinae</taxon>
        <taxon>Pleurodeles</taxon>
    </lineage>
</organism>
<protein>
    <submittedName>
        <fullName evidence="2">Uncharacterized protein</fullName>
    </submittedName>
</protein>
<feature type="compositionally biased region" description="Basic and acidic residues" evidence="1">
    <location>
        <begin position="134"/>
        <end position="150"/>
    </location>
</feature>
<gene>
    <name evidence="2" type="ORF">NDU88_000793</name>
</gene>
<evidence type="ECO:0000256" key="1">
    <source>
        <dbReference type="SAM" id="MobiDB-lite"/>
    </source>
</evidence>
<dbReference type="EMBL" id="JANPWB010000013">
    <property type="protein sequence ID" value="KAJ1103368.1"/>
    <property type="molecule type" value="Genomic_DNA"/>
</dbReference>
<dbReference type="Proteomes" id="UP001066276">
    <property type="component" value="Chromosome 9"/>
</dbReference>